<dbReference type="PANTHER" id="PTHR23028:SF53">
    <property type="entry name" value="ACYL_TRANSF_3 DOMAIN-CONTAINING PROTEIN"/>
    <property type="match status" value="1"/>
</dbReference>
<feature type="transmembrane region" description="Helical" evidence="2">
    <location>
        <begin position="216"/>
        <end position="236"/>
    </location>
</feature>
<evidence type="ECO:0000256" key="1">
    <source>
        <dbReference type="SAM" id="MobiDB-lite"/>
    </source>
</evidence>
<dbReference type="GO" id="GO:0016747">
    <property type="term" value="F:acyltransferase activity, transferring groups other than amino-acyl groups"/>
    <property type="evidence" value="ECO:0007669"/>
    <property type="project" value="InterPro"/>
</dbReference>
<keyword evidence="2" id="KW-0472">Membrane</keyword>
<sequence length="393" mass="42472">MKLLTHADYLALRRFPALDGLRAIAAVLVVFFHYGGPDWLQGWAGVQMFFVLSGFLITTLMLREERRTGEISLKEFYLRRAFRILPVYFVILLVTAVGSALFGTFVSNGIGPALKYFLTFTNEFAGASPYGQSWSLGIEQKFYLVWPLVAIALGTVVLKRRAGAAALGMLLALVIVNFTTSHSNPGWPLHYFSILTGVLLAVALHSRRGFALVRPLTNPVAQVIVSIGFIGVHLSVKPMAGFVDGINGIPGHVLVIPVYALATAVLLTALIAPGPATTFLSTKPMQFVGERSYSLYLVQTIAATVLWFFWPAMSGLGQSVLVTALGLALASVLYVTVEIPMINLGRRVITRQRAQAAVKAALAQQQATQQGAPQAPTPQSESSRFATIGQAQP</sequence>
<gene>
    <name evidence="4" type="ORF">G7043_02340</name>
</gene>
<dbReference type="InterPro" id="IPR002656">
    <property type="entry name" value="Acyl_transf_3_dom"/>
</dbReference>
<keyword evidence="5" id="KW-1185">Reference proteome</keyword>
<evidence type="ECO:0000259" key="3">
    <source>
        <dbReference type="Pfam" id="PF01757"/>
    </source>
</evidence>
<keyword evidence="4" id="KW-0012">Acyltransferase</keyword>
<evidence type="ECO:0000256" key="2">
    <source>
        <dbReference type="SAM" id="Phobius"/>
    </source>
</evidence>
<keyword evidence="2" id="KW-0812">Transmembrane</keyword>
<feature type="domain" description="Acyltransferase 3" evidence="3">
    <location>
        <begin position="16"/>
        <end position="334"/>
    </location>
</feature>
<comment type="caution">
    <text evidence="4">The sequence shown here is derived from an EMBL/GenBank/DDBJ whole genome shotgun (WGS) entry which is preliminary data.</text>
</comment>
<feature type="transmembrane region" description="Helical" evidence="2">
    <location>
        <begin position="316"/>
        <end position="337"/>
    </location>
</feature>
<dbReference type="PANTHER" id="PTHR23028">
    <property type="entry name" value="ACETYLTRANSFERASE"/>
    <property type="match status" value="1"/>
</dbReference>
<feature type="transmembrane region" description="Helical" evidence="2">
    <location>
        <begin position="42"/>
        <end position="63"/>
    </location>
</feature>
<feature type="transmembrane region" description="Helical" evidence="2">
    <location>
        <begin position="142"/>
        <end position="158"/>
    </location>
</feature>
<name>A0A7C9RMD7_9PSEU</name>
<evidence type="ECO:0000313" key="5">
    <source>
        <dbReference type="Proteomes" id="UP000481360"/>
    </source>
</evidence>
<dbReference type="Proteomes" id="UP000481360">
    <property type="component" value="Unassembled WGS sequence"/>
</dbReference>
<feature type="transmembrane region" description="Helical" evidence="2">
    <location>
        <begin position="20"/>
        <end position="36"/>
    </location>
</feature>
<dbReference type="GO" id="GO:0009103">
    <property type="term" value="P:lipopolysaccharide biosynthetic process"/>
    <property type="evidence" value="ECO:0007669"/>
    <property type="project" value="TreeGrafter"/>
</dbReference>
<feature type="transmembrane region" description="Helical" evidence="2">
    <location>
        <begin position="256"/>
        <end position="281"/>
    </location>
</feature>
<feature type="transmembrane region" description="Helical" evidence="2">
    <location>
        <begin position="187"/>
        <end position="204"/>
    </location>
</feature>
<feature type="compositionally biased region" description="Low complexity" evidence="1">
    <location>
        <begin position="367"/>
        <end position="379"/>
    </location>
</feature>
<feature type="region of interest" description="Disordered" evidence="1">
    <location>
        <begin position="367"/>
        <end position="393"/>
    </location>
</feature>
<dbReference type="InterPro" id="IPR050879">
    <property type="entry name" value="Acyltransferase_3"/>
</dbReference>
<keyword evidence="4" id="KW-0808">Transferase</keyword>
<dbReference type="RefSeq" id="WP_166043356.1">
    <property type="nucleotide sequence ID" value="NZ_JAAMPJ010000001.1"/>
</dbReference>
<feature type="compositionally biased region" description="Polar residues" evidence="1">
    <location>
        <begin position="380"/>
        <end position="393"/>
    </location>
</feature>
<protein>
    <submittedName>
        <fullName evidence="4">Acyltransferase</fullName>
    </submittedName>
</protein>
<dbReference type="GO" id="GO:0016020">
    <property type="term" value="C:membrane"/>
    <property type="evidence" value="ECO:0007669"/>
    <property type="project" value="TreeGrafter"/>
</dbReference>
<keyword evidence="2" id="KW-1133">Transmembrane helix</keyword>
<feature type="transmembrane region" description="Helical" evidence="2">
    <location>
        <begin position="84"/>
        <end position="106"/>
    </location>
</feature>
<dbReference type="AlphaFoldDB" id="A0A7C9RMD7"/>
<reference evidence="4 5" key="1">
    <citation type="submission" date="2020-03" db="EMBL/GenBank/DDBJ databases">
        <title>Isolation and identification of active actinomycetes.</title>
        <authorList>
            <person name="Sun X."/>
        </authorList>
    </citation>
    <scope>NUCLEOTIDE SEQUENCE [LARGE SCALE GENOMIC DNA]</scope>
    <source>
        <strain evidence="4 5">NEAU-D13</strain>
    </source>
</reference>
<accession>A0A7C9RMD7</accession>
<feature type="transmembrane region" description="Helical" evidence="2">
    <location>
        <begin position="165"/>
        <end position="181"/>
    </location>
</feature>
<dbReference type="EMBL" id="JAAMPJ010000001">
    <property type="protein sequence ID" value="NGY57767.1"/>
    <property type="molecule type" value="Genomic_DNA"/>
</dbReference>
<feature type="transmembrane region" description="Helical" evidence="2">
    <location>
        <begin position="293"/>
        <end position="310"/>
    </location>
</feature>
<evidence type="ECO:0000313" key="4">
    <source>
        <dbReference type="EMBL" id="NGY57767.1"/>
    </source>
</evidence>
<dbReference type="Pfam" id="PF01757">
    <property type="entry name" value="Acyl_transf_3"/>
    <property type="match status" value="1"/>
</dbReference>
<organism evidence="4 5">
    <name type="scientific">Lentzea alba</name>
    <dbReference type="NCBI Taxonomy" id="2714351"/>
    <lineage>
        <taxon>Bacteria</taxon>
        <taxon>Bacillati</taxon>
        <taxon>Actinomycetota</taxon>
        <taxon>Actinomycetes</taxon>
        <taxon>Pseudonocardiales</taxon>
        <taxon>Pseudonocardiaceae</taxon>
        <taxon>Lentzea</taxon>
    </lineage>
</organism>
<proteinExistence type="predicted"/>